<proteinExistence type="predicted"/>
<dbReference type="Proteomes" id="UP000255467">
    <property type="component" value="Unassembled WGS sequence"/>
</dbReference>
<accession>A0A379JLY2</accession>
<reference evidence="1 2" key="1">
    <citation type="submission" date="2018-06" db="EMBL/GenBank/DDBJ databases">
        <authorList>
            <consortium name="Pathogen Informatics"/>
            <person name="Doyle S."/>
        </authorList>
    </citation>
    <scope>NUCLEOTIDE SEQUENCE [LARGE SCALE GENOMIC DNA]</scope>
    <source>
        <strain evidence="1 2">NCTC1934</strain>
    </source>
</reference>
<dbReference type="EMBL" id="UGRY01000008">
    <property type="protein sequence ID" value="SUD49508.1"/>
    <property type="molecule type" value="Genomic_DNA"/>
</dbReference>
<keyword evidence="2" id="KW-1185">Reference proteome</keyword>
<sequence length="57" mass="5874">MTAMTLMSDAAACGGGRARVGTTHYVLRLVTAKTKLRGAVAEECDDALAFVSMGPSI</sequence>
<name>A0A379JLY2_9NOCA</name>
<protein>
    <submittedName>
        <fullName evidence="1">Uncharacterized protein</fullName>
    </submittedName>
</protein>
<organism evidence="1 2">
    <name type="scientific">Nocardia otitidiscaviarum</name>
    <dbReference type="NCBI Taxonomy" id="1823"/>
    <lineage>
        <taxon>Bacteria</taxon>
        <taxon>Bacillati</taxon>
        <taxon>Actinomycetota</taxon>
        <taxon>Actinomycetes</taxon>
        <taxon>Mycobacteriales</taxon>
        <taxon>Nocardiaceae</taxon>
        <taxon>Nocardia</taxon>
    </lineage>
</organism>
<gene>
    <name evidence="1" type="ORF">NCTC1934_06862</name>
</gene>
<evidence type="ECO:0000313" key="2">
    <source>
        <dbReference type="Proteomes" id="UP000255467"/>
    </source>
</evidence>
<evidence type="ECO:0000313" key="1">
    <source>
        <dbReference type="EMBL" id="SUD49508.1"/>
    </source>
</evidence>
<dbReference type="AlphaFoldDB" id="A0A379JLY2"/>